<evidence type="ECO:0000313" key="1">
    <source>
        <dbReference type="EMBL" id="KAK8224555.1"/>
    </source>
</evidence>
<proteinExistence type="predicted"/>
<protein>
    <submittedName>
        <fullName evidence="1">Uncharacterized protein</fullName>
    </submittedName>
</protein>
<reference evidence="1 2" key="1">
    <citation type="submission" date="2024-04" db="EMBL/GenBank/DDBJ databases">
        <title>Phyllosticta paracitricarpa is synonymous to the EU quarantine fungus P. citricarpa based on phylogenomic analyses.</title>
        <authorList>
            <consortium name="Lawrence Berkeley National Laboratory"/>
            <person name="Van Ingen-Buijs V.A."/>
            <person name="Van Westerhoven A.C."/>
            <person name="Haridas S."/>
            <person name="Skiadas P."/>
            <person name="Martin F."/>
            <person name="Groenewald J.Z."/>
            <person name="Crous P.W."/>
            <person name="Seidl M.F."/>
        </authorList>
    </citation>
    <scope>NUCLEOTIDE SEQUENCE [LARGE SCALE GENOMIC DNA]</scope>
    <source>
        <strain evidence="1 2">CBS 123374</strain>
    </source>
</reference>
<sequence length="189" mass="20812">MRLLSASAALPHDSMCSAPRLQVPLLLLRRGCLCNFSFHQPHACTEGESKRRALATTVLVLWPLPRIFLSTSKPASAVVSPPVCLCPTLYSPPNTAPCMLPSQTCLPTYPIPSQSAPRPSPVPSHPIPRAPRAQIDRTHASKYPATHHPSGLGRVQVPACGLDVFQHCTLFFFFFFWRAKRDGMYRGSK</sequence>
<name>A0ABR1YBI1_9PEZI</name>
<gene>
    <name evidence="1" type="ORF">HDK90DRAFT_83844</name>
</gene>
<accession>A0ABR1YBI1</accession>
<evidence type="ECO:0000313" key="2">
    <source>
        <dbReference type="Proteomes" id="UP001492380"/>
    </source>
</evidence>
<dbReference type="EMBL" id="JBBWRZ010000012">
    <property type="protein sequence ID" value="KAK8224555.1"/>
    <property type="molecule type" value="Genomic_DNA"/>
</dbReference>
<organism evidence="1 2">
    <name type="scientific">Phyllosticta capitalensis</name>
    <dbReference type="NCBI Taxonomy" id="121624"/>
    <lineage>
        <taxon>Eukaryota</taxon>
        <taxon>Fungi</taxon>
        <taxon>Dikarya</taxon>
        <taxon>Ascomycota</taxon>
        <taxon>Pezizomycotina</taxon>
        <taxon>Dothideomycetes</taxon>
        <taxon>Dothideomycetes incertae sedis</taxon>
        <taxon>Botryosphaeriales</taxon>
        <taxon>Phyllostictaceae</taxon>
        <taxon>Phyllosticta</taxon>
    </lineage>
</organism>
<dbReference type="Proteomes" id="UP001492380">
    <property type="component" value="Unassembled WGS sequence"/>
</dbReference>
<comment type="caution">
    <text evidence="1">The sequence shown here is derived from an EMBL/GenBank/DDBJ whole genome shotgun (WGS) entry which is preliminary data.</text>
</comment>
<keyword evidence="2" id="KW-1185">Reference proteome</keyword>